<proteinExistence type="predicted"/>
<organism evidence="2 3">
    <name type="scientific">Lepidothrix coronata</name>
    <name type="common">blue-crowned manakin</name>
    <dbReference type="NCBI Taxonomy" id="321398"/>
    <lineage>
        <taxon>Eukaryota</taxon>
        <taxon>Metazoa</taxon>
        <taxon>Chordata</taxon>
        <taxon>Craniata</taxon>
        <taxon>Vertebrata</taxon>
        <taxon>Euteleostomi</taxon>
        <taxon>Archelosauria</taxon>
        <taxon>Archosauria</taxon>
        <taxon>Dinosauria</taxon>
        <taxon>Saurischia</taxon>
        <taxon>Theropoda</taxon>
        <taxon>Coelurosauria</taxon>
        <taxon>Aves</taxon>
        <taxon>Neognathae</taxon>
        <taxon>Neoaves</taxon>
        <taxon>Telluraves</taxon>
        <taxon>Australaves</taxon>
        <taxon>Passeriformes</taxon>
        <taxon>Pipridae</taxon>
        <taxon>Lepidothrix</taxon>
    </lineage>
</organism>
<feature type="region of interest" description="Disordered" evidence="1">
    <location>
        <begin position="227"/>
        <end position="247"/>
    </location>
</feature>
<dbReference type="AlphaFoldDB" id="A0A6J0G7K8"/>
<evidence type="ECO:0000313" key="2">
    <source>
        <dbReference type="Proteomes" id="UP000504624"/>
    </source>
</evidence>
<reference evidence="3" key="1">
    <citation type="submission" date="2025-08" db="UniProtKB">
        <authorList>
            <consortium name="RefSeq"/>
        </authorList>
    </citation>
    <scope>IDENTIFICATION</scope>
</reference>
<feature type="compositionally biased region" description="Basic and acidic residues" evidence="1">
    <location>
        <begin position="236"/>
        <end position="247"/>
    </location>
</feature>
<dbReference type="RefSeq" id="XP_017659303.1">
    <property type="nucleotide sequence ID" value="XM_017803814.1"/>
</dbReference>
<evidence type="ECO:0000256" key="1">
    <source>
        <dbReference type="SAM" id="MobiDB-lite"/>
    </source>
</evidence>
<gene>
    <name evidence="3" type="primary">LOC108492032</name>
</gene>
<feature type="non-terminal residue" evidence="3">
    <location>
        <position position="1"/>
    </location>
</feature>
<evidence type="ECO:0000313" key="3">
    <source>
        <dbReference type="RefSeq" id="XP_017659303.1"/>
    </source>
</evidence>
<keyword evidence="2" id="KW-1185">Reference proteome</keyword>
<dbReference type="GeneID" id="108492032"/>
<dbReference type="Proteomes" id="UP000504624">
    <property type="component" value="Unplaced"/>
</dbReference>
<name>A0A6J0G7K8_9PASS</name>
<sequence length="247" mass="24181">DPRDTEGHVNEVYRDATTPDGLVTAAPGGDKVLVATGGDVIVEGTPEPAVTSGLGDSLGHVSEVSEGATTPGGLVTPTPGGDKVLVATGSDVLVEGTDQPGVTGDPGDTLGHVNEVHEGATTLVGLVTPTPGGDKVLVATASDVIAEGIQEPGVTGDPGDTLGHVNEVYGDATTPVGLVPTPPEGDKVLVATGSDVLVEGTEEPGATGDPGDTLGRVTEVYGDATTPVAAVPTSPGRDKVLVAHGGD</sequence>
<accession>A0A6J0G7K8</accession>
<feature type="non-terminal residue" evidence="3">
    <location>
        <position position="247"/>
    </location>
</feature>
<dbReference type="OrthoDB" id="10465351at2759"/>
<protein>
    <submittedName>
        <fullName evidence="3">Protein PBMUCL2-like</fullName>
    </submittedName>
</protein>